<evidence type="ECO:0000313" key="1">
    <source>
        <dbReference type="EMBL" id="KAH3703685.1"/>
    </source>
</evidence>
<accession>A0A9D3YRP5</accession>
<dbReference type="Proteomes" id="UP000828390">
    <property type="component" value="Unassembled WGS sequence"/>
</dbReference>
<dbReference type="EMBL" id="JAIWYP010000015">
    <property type="protein sequence ID" value="KAH3703685.1"/>
    <property type="molecule type" value="Genomic_DNA"/>
</dbReference>
<evidence type="ECO:0000313" key="2">
    <source>
        <dbReference type="Proteomes" id="UP000828390"/>
    </source>
</evidence>
<comment type="caution">
    <text evidence="1">The sequence shown here is derived from an EMBL/GenBank/DDBJ whole genome shotgun (WGS) entry which is preliminary data.</text>
</comment>
<reference evidence="1" key="1">
    <citation type="journal article" date="2019" name="bioRxiv">
        <title>The Genome of the Zebra Mussel, Dreissena polymorpha: A Resource for Invasive Species Research.</title>
        <authorList>
            <person name="McCartney M.A."/>
            <person name="Auch B."/>
            <person name="Kono T."/>
            <person name="Mallez S."/>
            <person name="Zhang Y."/>
            <person name="Obille A."/>
            <person name="Becker A."/>
            <person name="Abrahante J.E."/>
            <person name="Garbe J."/>
            <person name="Badalamenti J.P."/>
            <person name="Herman A."/>
            <person name="Mangelson H."/>
            <person name="Liachko I."/>
            <person name="Sullivan S."/>
            <person name="Sone E.D."/>
            <person name="Koren S."/>
            <person name="Silverstein K.A.T."/>
            <person name="Beckman K.B."/>
            <person name="Gohl D.M."/>
        </authorList>
    </citation>
    <scope>NUCLEOTIDE SEQUENCE</scope>
    <source>
        <strain evidence="1">Duluth1</strain>
        <tissue evidence="1">Whole animal</tissue>
    </source>
</reference>
<protein>
    <submittedName>
        <fullName evidence="1">Uncharacterized protein</fullName>
    </submittedName>
</protein>
<keyword evidence="2" id="KW-1185">Reference proteome</keyword>
<proteinExistence type="predicted"/>
<sequence>MVCYGANTVSAIAGDFQTVFDGVKTVRTHTRDFQTVCECARQFSRPAAHMLEATIHSTTCQNRLGNFRTLPDSLYQCPTVSHSVENSLGISCRCPDGLCTVADCL</sequence>
<name>A0A9D3YRP5_DREPO</name>
<dbReference type="AlphaFoldDB" id="A0A9D3YRP5"/>
<gene>
    <name evidence="1" type="ORF">DPMN_078727</name>
</gene>
<reference evidence="1" key="2">
    <citation type="submission" date="2020-11" db="EMBL/GenBank/DDBJ databases">
        <authorList>
            <person name="McCartney M.A."/>
            <person name="Auch B."/>
            <person name="Kono T."/>
            <person name="Mallez S."/>
            <person name="Becker A."/>
            <person name="Gohl D.M."/>
            <person name="Silverstein K.A.T."/>
            <person name="Koren S."/>
            <person name="Bechman K.B."/>
            <person name="Herman A."/>
            <person name="Abrahante J.E."/>
            <person name="Garbe J."/>
        </authorList>
    </citation>
    <scope>NUCLEOTIDE SEQUENCE</scope>
    <source>
        <strain evidence="1">Duluth1</strain>
        <tissue evidence="1">Whole animal</tissue>
    </source>
</reference>
<organism evidence="1 2">
    <name type="scientific">Dreissena polymorpha</name>
    <name type="common">Zebra mussel</name>
    <name type="synonym">Mytilus polymorpha</name>
    <dbReference type="NCBI Taxonomy" id="45954"/>
    <lineage>
        <taxon>Eukaryota</taxon>
        <taxon>Metazoa</taxon>
        <taxon>Spiralia</taxon>
        <taxon>Lophotrochozoa</taxon>
        <taxon>Mollusca</taxon>
        <taxon>Bivalvia</taxon>
        <taxon>Autobranchia</taxon>
        <taxon>Heteroconchia</taxon>
        <taxon>Euheterodonta</taxon>
        <taxon>Imparidentia</taxon>
        <taxon>Neoheterodontei</taxon>
        <taxon>Myida</taxon>
        <taxon>Dreissenoidea</taxon>
        <taxon>Dreissenidae</taxon>
        <taxon>Dreissena</taxon>
    </lineage>
</organism>